<dbReference type="AlphaFoldDB" id="A0A6A6GV71"/>
<feature type="region of interest" description="Disordered" evidence="1">
    <location>
        <begin position="1"/>
        <end position="133"/>
    </location>
</feature>
<evidence type="ECO:0000313" key="2">
    <source>
        <dbReference type="EMBL" id="KAF2229696.1"/>
    </source>
</evidence>
<gene>
    <name evidence="2" type="ORF">EV356DRAFT_520676</name>
</gene>
<feature type="compositionally biased region" description="Low complexity" evidence="1">
    <location>
        <begin position="114"/>
        <end position="129"/>
    </location>
</feature>
<feature type="compositionally biased region" description="Polar residues" evidence="1">
    <location>
        <begin position="70"/>
        <end position="94"/>
    </location>
</feature>
<sequence>MESNDRHQRQIESVSYGSQRGIPPNTAQYTNVSAADRFRPSSLVSQSPGAAGAGARGSGSAPSYAYGYGDNNSFVGSSLQQSGMQYQPSYGESSQRPQQQQPQYQYGSNLMFNQQQQQSQQAQAPPQQSYEAVQQYQPQENVALGVLSSQLEVPRQYFVPGEGGPTSAPAAPAMTQQQAIPSQYSSLSHTYPQPTGGGRASLTSAYGPGMNDPTHASSQGAAYGHQQQEFSSVQGGGGAAAAAENWQDSAYENYQQALRETFQFTHDGRLAEAAETLLRISSWLLQNAESLGLVRDDATMHAERLKLWDEFNKCWLAVLQRQKEMIQNLLRTGQSPRPPESMIDHNYMERMGRDLVRLCDNLEKHGLVDYEMGVWEEEITSLLINCLDLLEGANLPQGRDTTAGASQGATQRR</sequence>
<evidence type="ECO:0000256" key="1">
    <source>
        <dbReference type="SAM" id="MobiDB-lite"/>
    </source>
</evidence>
<feature type="compositionally biased region" description="Low complexity" evidence="1">
    <location>
        <begin position="95"/>
        <end position="106"/>
    </location>
</feature>
<organism evidence="2 3">
    <name type="scientific">Viridothelium virens</name>
    <name type="common">Speckled blister lichen</name>
    <name type="synonym">Trypethelium virens</name>
    <dbReference type="NCBI Taxonomy" id="1048519"/>
    <lineage>
        <taxon>Eukaryota</taxon>
        <taxon>Fungi</taxon>
        <taxon>Dikarya</taxon>
        <taxon>Ascomycota</taxon>
        <taxon>Pezizomycotina</taxon>
        <taxon>Dothideomycetes</taxon>
        <taxon>Dothideomycetes incertae sedis</taxon>
        <taxon>Trypetheliales</taxon>
        <taxon>Trypetheliaceae</taxon>
        <taxon>Viridothelium</taxon>
    </lineage>
</organism>
<feature type="compositionally biased region" description="Low complexity" evidence="1">
    <location>
        <begin position="58"/>
        <end position="69"/>
    </location>
</feature>
<feature type="region of interest" description="Disordered" evidence="1">
    <location>
        <begin position="210"/>
        <end position="237"/>
    </location>
</feature>
<feature type="compositionally biased region" description="Polar residues" evidence="1">
    <location>
        <begin position="214"/>
        <end position="233"/>
    </location>
</feature>
<proteinExistence type="predicted"/>
<reference evidence="2" key="1">
    <citation type="journal article" date="2020" name="Stud. Mycol.">
        <title>101 Dothideomycetes genomes: a test case for predicting lifestyles and emergence of pathogens.</title>
        <authorList>
            <person name="Haridas S."/>
            <person name="Albert R."/>
            <person name="Binder M."/>
            <person name="Bloem J."/>
            <person name="Labutti K."/>
            <person name="Salamov A."/>
            <person name="Andreopoulos B."/>
            <person name="Baker S."/>
            <person name="Barry K."/>
            <person name="Bills G."/>
            <person name="Bluhm B."/>
            <person name="Cannon C."/>
            <person name="Castanera R."/>
            <person name="Culley D."/>
            <person name="Daum C."/>
            <person name="Ezra D."/>
            <person name="Gonzalez J."/>
            <person name="Henrissat B."/>
            <person name="Kuo A."/>
            <person name="Liang C."/>
            <person name="Lipzen A."/>
            <person name="Lutzoni F."/>
            <person name="Magnuson J."/>
            <person name="Mondo S."/>
            <person name="Nolan M."/>
            <person name="Ohm R."/>
            <person name="Pangilinan J."/>
            <person name="Park H.-J."/>
            <person name="Ramirez L."/>
            <person name="Alfaro M."/>
            <person name="Sun H."/>
            <person name="Tritt A."/>
            <person name="Yoshinaga Y."/>
            <person name="Zwiers L.-H."/>
            <person name="Turgeon B."/>
            <person name="Goodwin S."/>
            <person name="Spatafora J."/>
            <person name="Crous P."/>
            <person name="Grigoriev I."/>
        </authorList>
    </citation>
    <scope>NUCLEOTIDE SEQUENCE</scope>
    <source>
        <strain evidence="2">Tuck. ex Michener</strain>
    </source>
</reference>
<evidence type="ECO:0000313" key="3">
    <source>
        <dbReference type="Proteomes" id="UP000800092"/>
    </source>
</evidence>
<accession>A0A6A6GV71</accession>
<protein>
    <submittedName>
        <fullName evidence="2">Uncharacterized protein</fullName>
    </submittedName>
</protein>
<dbReference type="EMBL" id="ML991856">
    <property type="protein sequence ID" value="KAF2229696.1"/>
    <property type="molecule type" value="Genomic_DNA"/>
</dbReference>
<feature type="compositionally biased region" description="Basic and acidic residues" evidence="1">
    <location>
        <begin position="1"/>
        <end position="10"/>
    </location>
</feature>
<dbReference type="OrthoDB" id="5552418at2759"/>
<dbReference type="Proteomes" id="UP000800092">
    <property type="component" value="Unassembled WGS sequence"/>
</dbReference>
<name>A0A6A6GV71_VIRVR</name>
<keyword evidence="3" id="KW-1185">Reference proteome</keyword>